<dbReference type="CDD" id="cd05483">
    <property type="entry name" value="retropepsin_like_bacteria"/>
    <property type="match status" value="1"/>
</dbReference>
<protein>
    <submittedName>
        <fullName evidence="2">Energy transducer TonB</fullName>
    </submittedName>
</protein>
<dbReference type="PANTHER" id="PTHR33446">
    <property type="entry name" value="PROTEIN TONB-RELATED"/>
    <property type="match status" value="1"/>
</dbReference>
<dbReference type="EMBL" id="CP094537">
    <property type="protein sequence ID" value="UOE36650.1"/>
    <property type="molecule type" value="Genomic_DNA"/>
</dbReference>
<dbReference type="PROSITE" id="PS00141">
    <property type="entry name" value="ASP_PROTEASE"/>
    <property type="match status" value="1"/>
</dbReference>
<dbReference type="InterPro" id="IPR037682">
    <property type="entry name" value="TonB_C"/>
</dbReference>
<dbReference type="InterPro" id="IPR001969">
    <property type="entry name" value="Aspartic_peptidase_AS"/>
</dbReference>
<dbReference type="InterPro" id="IPR021109">
    <property type="entry name" value="Peptidase_aspartic_dom_sf"/>
</dbReference>
<geneLocation type="plasmid" evidence="2 3">
    <name>unnamed3</name>
</geneLocation>
<evidence type="ECO:0000313" key="3">
    <source>
        <dbReference type="Proteomes" id="UP000831390"/>
    </source>
</evidence>
<dbReference type="Proteomes" id="UP000831390">
    <property type="component" value="Plasmid unnamed3"/>
</dbReference>
<keyword evidence="3" id="KW-1185">Reference proteome</keyword>
<accession>A0ABY4BBW9</accession>
<dbReference type="PANTHER" id="PTHR33446:SF2">
    <property type="entry name" value="PROTEIN TONB"/>
    <property type="match status" value="1"/>
</dbReference>
<dbReference type="Gene3D" id="3.30.1150.10">
    <property type="match status" value="1"/>
</dbReference>
<dbReference type="Gene3D" id="2.40.70.10">
    <property type="entry name" value="Acid Proteases"/>
    <property type="match status" value="1"/>
</dbReference>
<evidence type="ECO:0000259" key="1">
    <source>
        <dbReference type="Pfam" id="PF03544"/>
    </source>
</evidence>
<gene>
    <name evidence="2" type="ORF">MTP16_25060</name>
</gene>
<name>A0ABY4BBW9_9BACT</name>
<proteinExistence type="predicted"/>
<dbReference type="InterPro" id="IPR051045">
    <property type="entry name" value="TonB-dependent_transducer"/>
</dbReference>
<dbReference type="InterPro" id="IPR034122">
    <property type="entry name" value="Retropepsin-like_bacterial"/>
</dbReference>
<dbReference type="SUPFAM" id="SSF74653">
    <property type="entry name" value="TolA/TonB C-terminal domain"/>
    <property type="match status" value="1"/>
</dbReference>
<dbReference type="Pfam" id="PF03544">
    <property type="entry name" value="TonB_C"/>
    <property type="match status" value="1"/>
</dbReference>
<dbReference type="Pfam" id="PF13650">
    <property type="entry name" value="Asp_protease_2"/>
    <property type="match status" value="1"/>
</dbReference>
<reference evidence="2 3" key="1">
    <citation type="submission" date="2022-03" db="EMBL/GenBank/DDBJ databases">
        <title>Hymenobactersp. isolated from the air.</title>
        <authorList>
            <person name="Won M."/>
            <person name="Kwon S.-W."/>
        </authorList>
    </citation>
    <scope>NUCLEOTIDE SEQUENCE [LARGE SCALE GENOMIC DNA]</scope>
    <source>
        <strain evidence="2 3">KACC 22596</strain>
        <plasmid evidence="2 3">unnamed3</plasmid>
    </source>
</reference>
<feature type="domain" description="TonB C-terminal" evidence="1">
    <location>
        <begin position="433"/>
        <end position="499"/>
    </location>
</feature>
<dbReference type="RefSeq" id="WP_243520725.1">
    <property type="nucleotide sequence ID" value="NZ_CP094537.1"/>
</dbReference>
<evidence type="ECO:0000313" key="2">
    <source>
        <dbReference type="EMBL" id="UOE36650.1"/>
    </source>
</evidence>
<organism evidence="2 3">
    <name type="scientific">Hymenobacter monticola</name>
    <dbReference type="NCBI Taxonomy" id="1705399"/>
    <lineage>
        <taxon>Bacteria</taxon>
        <taxon>Pseudomonadati</taxon>
        <taxon>Bacteroidota</taxon>
        <taxon>Cytophagia</taxon>
        <taxon>Cytophagales</taxon>
        <taxon>Hymenobacteraceae</taxon>
        <taxon>Hymenobacter</taxon>
    </lineage>
</organism>
<sequence>MDLFWAFLPKKTNPSAVGRFCALVLGMLLVLPPLRGQCQGNAVIEDEIKAVKEALAKNRRPTTFSNTVEDMYFDCAARKLASQYFSLTEAERSKVKKLDFYALHMKSYAAACINNVMEEVKRINKSRNVKVEVYREQAFKEYLKKELSKDIESDETTRGRVNYEDLCNCIYSKVKYTPLENGKLMDMGDPKGYYNTHVLPPCISVSLIAVDPDAKANEAKAAFSASLYDDVSGTLPQERIKTLPYKGTRTIAFSIGKTAYDGVIDSGASYLVLTTDIERELLLEGIIDKSKYLEPVELEVADGRSISVRRMVIPNIVLGGFTIRNVVACVVPSAKTILVGKSLLNKFRRWSFDNESGELLLDNRTAQQLARPSFLQAKRSESRTPCSPAPGNEGKVYTYVEQMPRFPGGPDALLPYILNALVRQDSAGSGAEDRTTGSIYVSFTVDCGGNVVDVRMIKKSPTLSEYLHNEVMRVVKSLPAFTPGKQNGRAVDVSFTMPITVK</sequence>
<keyword evidence="2" id="KW-0614">Plasmid</keyword>